<sequence>MSQPGAVIVGISGPSSSGKTTLARLLQRVFCGVSLGEKKSDANARNLNTFIIHEDDFYYPDDKIPYTTTPSGSTIQDWDTAAAIDTAFLAQALQYVREHGTLPPRLRSKEDLNEDSGSGVADTVVAELREGVARKFAATSVEGNKKPTTMAFLEGFLLYSPSTENHNHNHNNNQNNALRPVHDIIHLRLFLPASYSTVKSRREGRSGYVTIGPAPAPPSTNTTTTTTTTSTDGTTDTKIDLHQEDDRPPQNFWTDPPGYVDDIVWPRYVRDHAWLLLPDSDTNSNINSNPNSDPNQPLHLMDLDDAELLRWVGDGTRLRTDAGVEVAPGWGRWTMEEVLRWAVERVVGYYLAQ</sequence>
<dbReference type="OrthoDB" id="10041966at2759"/>
<dbReference type="Proteomes" id="UP001141434">
    <property type="component" value="Unassembled WGS sequence"/>
</dbReference>
<dbReference type="AlphaFoldDB" id="A0A9W9FK40"/>
<gene>
    <name evidence="2" type="ORF">NUU61_003888</name>
</gene>
<proteinExistence type="predicted"/>
<feature type="compositionally biased region" description="Low complexity" evidence="1">
    <location>
        <begin position="219"/>
        <end position="234"/>
    </location>
</feature>
<keyword evidence="3" id="KW-1185">Reference proteome</keyword>
<dbReference type="InterPro" id="IPR027417">
    <property type="entry name" value="P-loop_NTPase"/>
</dbReference>
<dbReference type="EMBL" id="JAPMSZ010000005">
    <property type="protein sequence ID" value="KAJ5101666.1"/>
    <property type="molecule type" value="Genomic_DNA"/>
</dbReference>
<dbReference type="SUPFAM" id="SSF52540">
    <property type="entry name" value="P-loop containing nucleoside triphosphate hydrolases"/>
    <property type="match status" value="1"/>
</dbReference>
<reference evidence="2" key="1">
    <citation type="submission" date="2022-11" db="EMBL/GenBank/DDBJ databases">
        <authorList>
            <person name="Petersen C."/>
        </authorList>
    </citation>
    <scope>NUCLEOTIDE SEQUENCE</scope>
    <source>
        <strain evidence="2">IBT 34128</strain>
    </source>
</reference>
<protein>
    <submittedName>
        <fullName evidence="2">Phosphoribulokinase/uridine kinase</fullName>
    </submittedName>
</protein>
<evidence type="ECO:0000313" key="3">
    <source>
        <dbReference type="Proteomes" id="UP001141434"/>
    </source>
</evidence>
<reference evidence="2" key="2">
    <citation type="journal article" date="2023" name="IMA Fungus">
        <title>Comparative genomic study of the Penicillium genus elucidates a diverse pangenome and 15 lateral gene transfer events.</title>
        <authorList>
            <person name="Petersen C."/>
            <person name="Sorensen T."/>
            <person name="Nielsen M.R."/>
            <person name="Sondergaard T.E."/>
            <person name="Sorensen J.L."/>
            <person name="Fitzpatrick D.A."/>
            <person name="Frisvad J.C."/>
            <person name="Nielsen K.L."/>
        </authorList>
    </citation>
    <scope>NUCLEOTIDE SEQUENCE</scope>
    <source>
        <strain evidence="2">IBT 34128</strain>
    </source>
</reference>
<dbReference type="RefSeq" id="XP_056512497.1">
    <property type="nucleotide sequence ID" value="XM_056654470.1"/>
</dbReference>
<dbReference type="CDD" id="cd02024">
    <property type="entry name" value="NRK1"/>
    <property type="match status" value="1"/>
</dbReference>
<accession>A0A9W9FK40</accession>
<evidence type="ECO:0000313" key="2">
    <source>
        <dbReference type="EMBL" id="KAJ5101666.1"/>
    </source>
</evidence>
<dbReference type="Gene3D" id="3.40.50.300">
    <property type="entry name" value="P-loop containing nucleotide triphosphate hydrolases"/>
    <property type="match status" value="1"/>
</dbReference>
<dbReference type="GeneID" id="81393638"/>
<comment type="caution">
    <text evidence="2">The sequence shown here is derived from an EMBL/GenBank/DDBJ whole genome shotgun (WGS) entry which is preliminary data.</text>
</comment>
<feature type="compositionally biased region" description="Basic and acidic residues" evidence="1">
    <location>
        <begin position="235"/>
        <end position="248"/>
    </location>
</feature>
<dbReference type="PANTHER" id="PTHR10285">
    <property type="entry name" value="URIDINE KINASE"/>
    <property type="match status" value="1"/>
</dbReference>
<organism evidence="2 3">
    <name type="scientific">Penicillium alfredii</name>
    <dbReference type="NCBI Taxonomy" id="1506179"/>
    <lineage>
        <taxon>Eukaryota</taxon>
        <taxon>Fungi</taxon>
        <taxon>Dikarya</taxon>
        <taxon>Ascomycota</taxon>
        <taxon>Pezizomycotina</taxon>
        <taxon>Eurotiomycetes</taxon>
        <taxon>Eurotiomycetidae</taxon>
        <taxon>Eurotiales</taxon>
        <taxon>Aspergillaceae</taxon>
        <taxon>Penicillium</taxon>
    </lineage>
</organism>
<name>A0A9W9FK40_9EURO</name>
<feature type="region of interest" description="Disordered" evidence="1">
    <location>
        <begin position="206"/>
        <end position="255"/>
    </location>
</feature>
<evidence type="ECO:0000256" key="1">
    <source>
        <dbReference type="SAM" id="MobiDB-lite"/>
    </source>
</evidence>